<dbReference type="AlphaFoldDB" id="A0A645CK51"/>
<protein>
    <submittedName>
        <fullName evidence="1">Uncharacterized protein</fullName>
    </submittedName>
</protein>
<proteinExistence type="predicted"/>
<comment type="caution">
    <text evidence="1">The sequence shown here is derived from an EMBL/GenBank/DDBJ whole genome shotgun (WGS) entry which is preliminary data.</text>
</comment>
<accession>A0A645CK51</accession>
<dbReference type="EMBL" id="VSSQ01027854">
    <property type="protein sequence ID" value="MPM77303.1"/>
    <property type="molecule type" value="Genomic_DNA"/>
</dbReference>
<name>A0A645CK51_9ZZZZ</name>
<organism evidence="1">
    <name type="scientific">bioreactor metagenome</name>
    <dbReference type="NCBI Taxonomy" id="1076179"/>
    <lineage>
        <taxon>unclassified sequences</taxon>
        <taxon>metagenomes</taxon>
        <taxon>ecological metagenomes</taxon>
    </lineage>
</organism>
<evidence type="ECO:0000313" key="1">
    <source>
        <dbReference type="EMBL" id="MPM77303.1"/>
    </source>
</evidence>
<reference evidence="1" key="1">
    <citation type="submission" date="2019-08" db="EMBL/GenBank/DDBJ databases">
        <authorList>
            <person name="Kucharzyk K."/>
            <person name="Murdoch R.W."/>
            <person name="Higgins S."/>
            <person name="Loffler F."/>
        </authorList>
    </citation>
    <scope>NUCLEOTIDE SEQUENCE</scope>
</reference>
<sequence>MKHMIGTEQKYSTPGFAGMVYGSRSESAEIYAVGGYTGVCPEIWAQSVAIERIVRYNPITYL</sequence>
<gene>
    <name evidence="1" type="ORF">SDC9_124306</name>
</gene>